<dbReference type="GO" id="GO:0006396">
    <property type="term" value="P:RNA processing"/>
    <property type="evidence" value="ECO:0007669"/>
    <property type="project" value="InterPro"/>
</dbReference>
<dbReference type="OrthoDB" id="67027at2759"/>
<evidence type="ECO:0000259" key="1">
    <source>
        <dbReference type="PROSITE" id="PS50142"/>
    </source>
</evidence>
<dbReference type="Pfam" id="PF00636">
    <property type="entry name" value="Ribonuclease_3"/>
    <property type="match status" value="1"/>
</dbReference>
<dbReference type="SUPFAM" id="SSF69065">
    <property type="entry name" value="RNase III domain-like"/>
    <property type="match status" value="1"/>
</dbReference>
<proteinExistence type="predicted"/>
<dbReference type="CDD" id="cd00593">
    <property type="entry name" value="RIBOc"/>
    <property type="match status" value="1"/>
</dbReference>
<evidence type="ECO:0000313" key="3">
    <source>
        <dbReference type="Proteomes" id="UP000094569"/>
    </source>
</evidence>
<evidence type="ECO:0000313" key="2">
    <source>
        <dbReference type="EMBL" id="ODM19420.1"/>
    </source>
</evidence>
<dbReference type="EMBL" id="JXNT01000004">
    <property type="protein sequence ID" value="ODM19420.1"/>
    <property type="molecule type" value="Genomic_DNA"/>
</dbReference>
<organism evidence="2 3">
    <name type="scientific">Aspergillus cristatus</name>
    <name type="common">Chinese Fuzhuan brick tea-fermentation fungus</name>
    <name type="synonym">Eurotium cristatum</name>
    <dbReference type="NCBI Taxonomy" id="573508"/>
    <lineage>
        <taxon>Eukaryota</taxon>
        <taxon>Fungi</taxon>
        <taxon>Dikarya</taxon>
        <taxon>Ascomycota</taxon>
        <taxon>Pezizomycotina</taxon>
        <taxon>Eurotiomycetes</taxon>
        <taxon>Eurotiomycetidae</taxon>
        <taxon>Eurotiales</taxon>
        <taxon>Aspergillaceae</taxon>
        <taxon>Aspergillus</taxon>
        <taxon>Aspergillus subgen. Aspergillus</taxon>
    </lineage>
</organism>
<dbReference type="STRING" id="573508.A0A1E3BEN0"/>
<dbReference type="AlphaFoldDB" id="A0A1E3BEN0"/>
<dbReference type="VEuPathDB" id="FungiDB:SI65_04404"/>
<keyword evidence="3" id="KW-1185">Reference proteome</keyword>
<dbReference type="SMART" id="SM00535">
    <property type="entry name" value="RIBOc"/>
    <property type="match status" value="1"/>
</dbReference>
<comment type="caution">
    <text evidence="2">The sequence shown here is derived from an EMBL/GenBank/DDBJ whole genome shotgun (WGS) entry which is preliminary data.</text>
</comment>
<accession>A0A1E3BEN0</accession>
<gene>
    <name evidence="2" type="ORF">SI65_04404</name>
</gene>
<name>A0A1E3BEN0_ASPCR</name>
<dbReference type="InterPro" id="IPR000999">
    <property type="entry name" value="RNase_III_dom"/>
</dbReference>
<protein>
    <recommendedName>
        <fullName evidence="1">RNase III domain-containing protein</fullName>
    </recommendedName>
</protein>
<dbReference type="InterPro" id="IPR036389">
    <property type="entry name" value="RNase_III_sf"/>
</dbReference>
<sequence length="156" mass="16780">MSSTSSIVTRNIQGVERIINYQFTNPKIICEALLAAGRYLPGIVRCSKDGNKNLAMVGDAVLQLVLVSDGYDKGAINGIVSAKGRNAYLAEQGSHNNLEPFIFKNPSQRDDDVSKGPMADTVEAILGAVWYDSGKDLSAVQAVMETLGLFDLETVI</sequence>
<reference evidence="2 3" key="1">
    <citation type="journal article" date="2016" name="BMC Genomics">
        <title>Comparative genomic and transcriptomic analyses of the Fuzhuan brick tea-fermentation fungus Aspergillus cristatus.</title>
        <authorList>
            <person name="Ge Y."/>
            <person name="Wang Y."/>
            <person name="Liu Y."/>
            <person name="Tan Y."/>
            <person name="Ren X."/>
            <person name="Zhang X."/>
            <person name="Hyde K.D."/>
            <person name="Liu Y."/>
            <person name="Liu Z."/>
        </authorList>
    </citation>
    <scope>NUCLEOTIDE SEQUENCE [LARGE SCALE GENOMIC DNA]</scope>
    <source>
        <strain evidence="2 3">GZAAS20.1005</strain>
    </source>
</reference>
<dbReference type="GO" id="GO:0004525">
    <property type="term" value="F:ribonuclease III activity"/>
    <property type="evidence" value="ECO:0007669"/>
    <property type="project" value="InterPro"/>
</dbReference>
<feature type="domain" description="RNase III" evidence="1">
    <location>
        <begin position="12"/>
        <end position="134"/>
    </location>
</feature>
<dbReference type="PROSITE" id="PS50142">
    <property type="entry name" value="RNASE_3_2"/>
    <property type="match status" value="1"/>
</dbReference>
<dbReference type="Gene3D" id="1.10.1520.10">
    <property type="entry name" value="Ribonuclease III domain"/>
    <property type="match status" value="1"/>
</dbReference>
<dbReference type="Proteomes" id="UP000094569">
    <property type="component" value="Unassembled WGS sequence"/>
</dbReference>